<evidence type="ECO:0000256" key="2">
    <source>
        <dbReference type="ARBA" id="ARBA00022801"/>
    </source>
</evidence>
<dbReference type="OrthoDB" id="409977at2759"/>
<dbReference type="AlphaFoldDB" id="A0A9Q1A6J9"/>
<dbReference type="GO" id="GO:0005524">
    <property type="term" value="F:ATP binding"/>
    <property type="evidence" value="ECO:0007669"/>
    <property type="project" value="UniProtKB-KW"/>
</dbReference>
<dbReference type="InterPro" id="IPR027417">
    <property type="entry name" value="P-loop_NTPase"/>
</dbReference>
<dbReference type="InterPro" id="IPR050079">
    <property type="entry name" value="DEAD_box_RNA_helicase"/>
</dbReference>
<keyword evidence="2" id="KW-0378">Hydrolase</keyword>
<evidence type="ECO:0000256" key="1">
    <source>
        <dbReference type="ARBA" id="ARBA00022741"/>
    </source>
</evidence>
<dbReference type="Proteomes" id="UP001151532">
    <property type="component" value="Chromosome 15Z"/>
</dbReference>
<sequence>MLVLLRVHVLHLHLNYLNLSVNIKSNVSVDLESFRTAIAVGGTNIADQRSELRAGVDVIVATPRRFIDHLQQGNTSLSTISFIVLDEAGRMLDMGFELLIRE</sequence>
<dbReference type="EMBL" id="JAPFFK010000006">
    <property type="protein sequence ID" value="KAJ6759746.1"/>
    <property type="molecule type" value="Genomic_DNA"/>
</dbReference>
<evidence type="ECO:0000256" key="4">
    <source>
        <dbReference type="ARBA" id="ARBA00022840"/>
    </source>
</evidence>
<dbReference type="GO" id="GO:0003676">
    <property type="term" value="F:nucleic acid binding"/>
    <property type="evidence" value="ECO:0007669"/>
    <property type="project" value="InterPro"/>
</dbReference>
<dbReference type="SUPFAM" id="SSF52540">
    <property type="entry name" value="P-loop containing nucleoside triphosphate hydrolases"/>
    <property type="match status" value="1"/>
</dbReference>
<evidence type="ECO:0000259" key="5">
    <source>
        <dbReference type="PROSITE" id="PS51192"/>
    </source>
</evidence>
<evidence type="ECO:0000313" key="7">
    <source>
        <dbReference type="Proteomes" id="UP001151532"/>
    </source>
</evidence>
<keyword evidence="1" id="KW-0547">Nucleotide-binding</keyword>
<keyword evidence="7" id="KW-1185">Reference proteome</keyword>
<feature type="non-terminal residue" evidence="6">
    <location>
        <position position="1"/>
    </location>
</feature>
<dbReference type="PANTHER" id="PTHR47959:SF1">
    <property type="entry name" value="ATP-DEPENDENT RNA HELICASE DBPA"/>
    <property type="match status" value="1"/>
</dbReference>
<proteinExistence type="predicted"/>
<dbReference type="PANTHER" id="PTHR47959">
    <property type="entry name" value="ATP-DEPENDENT RNA HELICASE RHLE-RELATED"/>
    <property type="match status" value="1"/>
</dbReference>
<evidence type="ECO:0000256" key="3">
    <source>
        <dbReference type="ARBA" id="ARBA00022806"/>
    </source>
</evidence>
<protein>
    <submittedName>
        <fullName evidence="6">ATP-DEPENDENT RNA HELICASE DBP3</fullName>
    </submittedName>
</protein>
<dbReference type="Pfam" id="PF00270">
    <property type="entry name" value="DEAD"/>
    <property type="match status" value="1"/>
</dbReference>
<dbReference type="Gene3D" id="3.40.50.300">
    <property type="entry name" value="P-loop containing nucleotide triphosphate hydrolases"/>
    <property type="match status" value="1"/>
</dbReference>
<keyword evidence="3 6" id="KW-0347">Helicase</keyword>
<dbReference type="PROSITE" id="PS51192">
    <property type="entry name" value="HELICASE_ATP_BIND_1"/>
    <property type="match status" value="1"/>
</dbReference>
<reference evidence="6" key="2">
    <citation type="journal article" date="2023" name="Int. J. Mol. Sci.">
        <title>De Novo Assembly and Annotation of 11 Diverse Shrub Willow (Salix) Genomes Reveals Novel Gene Organization in Sex-Linked Regions.</title>
        <authorList>
            <person name="Hyden B."/>
            <person name="Feng K."/>
            <person name="Yates T.B."/>
            <person name="Jawdy S."/>
            <person name="Cereghino C."/>
            <person name="Smart L.B."/>
            <person name="Muchero W."/>
        </authorList>
    </citation>
    <scope>NUCLEOTIDE SEQUENCE</scope>
    <source>
        <tissue evidence="6">Shoot tip</tissue>
    </source>
</reference>
<dbReference type="GO" id="GO:0003724">
    <property type="term" value="F:RNA helicase activity"/>
    <property type="evidence" value="ECO:0007669"/>
    <property type="project" value="TreeGrafter"/>
</dbReference>
<reference evidence="6" key="1">
    <citation type="submission" date="2022-11" db="EMBL/GenBank/DDBJ databases">
        <authorList>
            <person name="Hyden B.L."/>
            <person name="Feng K."/>
            <person name="Yates T."/>
            <person name="Jawdy S."/>
            <person name="Smart L.B."/>
            <person name="Muchero W."/>
        </authorList>
    </citation>
    <scope>NUCLEOTIDE SEQUENCE</scope>
    <source>
        <tissue evidence="6">Shoot tip</tissue>
    </source>
</reference>
<name>A0A9Q1A6J9_SALPP</name>
<evidence type="ECO:0000313" key="6">
    <source>
        <dbReference type="EMBL" id="KAJ6759746.1"/>
    </source>
</evidence>
<gene>
    <name evidence="6" type="ORF">OIU79_024748</name>
</gene>
<dbReference type="InterPro" id="IPR011545">
    <property type="entry name" value="DEAD/DEAH_box_helicase_dom"/>
</dbReference>
<comment type="caution">
    <text evidence="6">The sequence shown here is derived from an EMBL/GenBank/DDBJ whole genome shotgun (WGS) entry which is preliminary data.</text>
</comment>
<dbReference type="GO" id="GO:0016787">
    <property type="term" value="F:hydrolase activity"/>
    <property type="evidence" value="ECO:0007669"/>
    <property type="project" value="UniProtKB-KW"/>
</dbReference>
<keyword evidence="4" id="KW-0067">ATP-binding</keyword>
<accession>A0A9Q1A6J9</accession>
<feature type="domain" description="Helicase ATP-binding" evidence="5">
    <location>
        <begin position="1"/>
        <end position="102"/>
    </location>
</feature>
<dbReference type="InterPro" id="IPR014001">
    <property type="entry name" value="Helicase_ATP-bd"/>
</dbReference>
<organism evidence="6 7">
    <name type="scientific">Salix purpurea</name>
    <name type="common">Purple osier willow</name>
    <dbReference type="NCBI Taxonomy" id="77065"/>
    <lineage>
        <taxon>Eukaryota</taxon>
        <taxon>Viridiplantae</taxon>
        <taxon>Streptophyta</taxon>
        <taxon>Embryophyta</taxon>
        <taxon>Tracheophyta</taxon>
        <taxon>Spermatophyta</taxon>
        <taxon>Magnoliopsida</taxon>
        <taxon>eudicotyledons</taxon>
        <taxon>Gunneridae</taxon>
        <taxon>Pentapetalae</taxon>
        <taxon>rosids</taxon>
        <taxon>fabids</taxon>
        <taxon>Malpighiales</taxon>
        <taxon>Salicaceae</taxon>
        <taxon>Saliceae</taxon>
        <taxon>Salix</taxon>
    </lineage>
</organism>
<dbReference type="GO" id="GO:0005829">
    <property type="term" value="C:cytosol"/>
    <property type="evidence" value="ECO:0007669"/>
    <property type="project" value="TreeGrafter"/>
</dbReference>